<evidence type="ECO:0000256" key="1">
    <source>
        <dbReference type="SAM" id="Phobius"/>
    </source>
</evidence>
<protein>
    <submittedName>
        <fullName evidence="2">Uncharacterized protein</fullName>
    </submittedName>
</protein>
<gene>
    <name evidence="2" type="ORF">F5891DRAFT_983771</name>
</gene>
<keyword evidence="3" id="KW-1185">Reference proteome</keyword>
<organism evidence="2 3">
    <name type="scientific">Suillus fuscotomentosus</name>
    <dbReference type="NCBI Taxonomy" id="1912939"/>
    <lineage>
        <taxon>Eukaryota</taxon>
        <taxon>Fungi</taxon>
        <taxon>Dikarya</taxon>
        <taxon>Basidiomycota</taxon>
        <taxon>Agaricomycotina</taxon>
        <taxon>Agaricomycetes</taxon>
        <taxon>Agaricomycetidae</taxon>
        <taxon>Boletales</taxon>
        <taxon>Suillineae</taxon>
        <taxon>Suillaceae</taxon>
        <taxon>Suillus</taxon>
    </lineage>
</organism>
<evidence type="ECO:0000313" key="2">
    <source>
        <dbReference type="EMBL" id="KAG1896072.1"/>
    </source>
</evidence>
<dbReference type="EMBL" id="JABBWK010000059">
    <property type="protein sequence ID" value="KAG1896072.1"/>
    <property type="molecule type" value="Genomic_DNA"/>
</dbReference>
<dbReference type="GeneID" id="64671656"/>
<comment type="caution">
    <text evidence="2">The sequence shown here is derived from an EMBL/GenBank/DDBJ whole genome shotgun (WGS) entry which is preliminary data.</text>
</comment>
<dbReference type="Proteomes" id="UP001195769">
    <property type="component" value="Unassembled WGS sequence"/>
</dbReference>
<name>A0AAD4DYN5_9AGAM</name>
<evidence type="ECO:0000313" key="3">
    <source>
        <dbReference type="Proteomes" id="UP001195769"/>
    </source>
</evidence>
<keyword evidence="1" id="KW-0472">Membrane</keyword>
<dbReference type="AlphaFoldDB" id="A0AAD4DYN5"/>
<reference evidence="2" key="1">
    <citation type="journal article" date="2020" name="New Phytol.">
        <title>Comparative genomics reveals dynamic genome evolution in host specialist ectomycorrhizal fungi.</title>
        <authorList>
            <person name="Lofgren L.A."/>
            <person name="Nguyen N.H."/>
            <person name="Vilgalys R."/>
            <person name="Ruytinx J."/>
            <person name="Liao H.L."/>
            <person name="Branco S."/>
            <person name="Kuo A."/>
            <person name="LaButti K."/>
            <person name="Lipzen A."/>
            <person name="Andreopoulos W."/>
            <person name="Pangilinan J."/>
            <person name="Riley R."/>
            <person name="Hundley H."/>
            <person name="Na H."/>
            <person name="Barry K."/>
            <person name="Grigoriev I.V."/>
            <person name="Stajich J.E."/>
            <person name="Kennedy P.G."/>
        </authorList>
    </citation>
    <scope>NUCLEOTIDE SEQUENCE</scope>
    <source>
        <strain evidence="2">FC203</strain>
    </source>
</reference>
<keyword evidence="1" id="KW-0812">Transmembrane</keyword>
<proteinExistence type="predicted"/>
<accession>A0AAD4DYN5</accession>
<feature type="transmembrane region" description="Helical" evidence="1">
    <location>
        <begin position="12"/>
        <end position="31"/>
    </location>
</feature>
<dbReference type="RefSeq" id="XP_041221648.1">
    <property type="nucleotide sequence ID" value="XM_041377358.1"/>
</dbReference>
<sequence length="234" mass="26345">MENNGISNVFTVHSNVGYIATLLLNLALLLLTTNNPKLDNYVLVLTGYLVVRTQHDDWMEGDEHLARSSLEIDSREHRVRATLKTYKHLLYSYVLFGCLPLEPYLTSSWTGAEYHRNSRYHLPAQQATTSTMSAAESLILQFLDHTQLILLTVVLAQISCLRKASSKLFAMKISSLKTVLIQYRKVDSFIPLSPSASLLTSTKIPTAALENVLDRKLFSNNLFALSLSIVFYGY</sequence>
<keyword evidence="1" id="KW-1133">Transmembrane helix</keyword>